<name>A0ABV9MR60_9MICC</name>
<dbReference type="Gene3D" id="1.10.101.10">
    <property type="entry name" value="PGBD-like superfamily/PGBD"/>
    <property type="match status" value="2"/>
</dbReference>
<evidence type="ECO:0000313" key="1">
    <source>
        <dbReference type="EMBL" id="MFC4717810.1"/>
    </source>
</evidence>
<dbReference type="InterPro" id="IPR036366">
    <property type="entry name" value="PGBDSf"/>
</dbReference>
<organism evidence="1 2">
    <name type="scientific">Glutamicibacter bergerei</name>
    <dbReference type="NCBI Taxonomy" id="256702"/>
    <lineage>
        <taxon>Bacteria</taxon>
        <taxon>Bacillati</taxon>
        <taxon>Actinomycetota</taxon>
        <taxon>Actinomycetes</taxon>
        <taxon>Micrococcales</taxon>
        <taxon>Micrococcaceae</taxon>
        <taxon>Glutamicibacter</taxon>
    </lineage>
</organism>
<sequence length="249" mass="27773">MAPSLKQLRDEINDAYPNRDKSSDGWIGDAAHNARVSDHNPDYADGGVVRAIDIDEDGIDTAALLAIVTKDPRVSYVIYEGRIWGGTRWRKYTGSNMHRQHIHVSIKHTNAAESGHAWGYGDVKPTGSNSKPVHTKQPTDYKDLALDGVMGKRTIEAVQIVMRAIGTYPGIVDGKAGPMTWKAVQTWLHGHGYYKRAIDGKPGYYTYLALQLFLRKKGLYPASKWLIDGKFGKETVKAFQRYLNTQNGQ</sequence>
<accession>A0ABV9MR60</accession>
<reference evidence="2" key="1">
    <citation type="journal article" date="2019" name="Int. J. Syst. Evol. Microbiol.">
        <title>The Global Catalogue of Microorganisms (GCM) 10K type strain sequencing project: providing services to taxonomists for standard genome sequencing and annotation.</title>
        <authorList>
            <consortium name="The Broad Institute Genomics Platform"/>
            <consortium name="The Broad Institute Genome Sequencing Center for Infectious Disease"/>
            <person name="Wu L."/>
            <person name="Ma J."/>
        </authorList>
    </citation>
    <scope>NUCLEOTIDE SEQUENCE [LARGE SCALE GENOMIC DNA]</scope>
    <source>
        <strain evidence="2">CGMCC 1.12849</strain>
    </source>
</reference>
<protein>
    <submittedName>
        <fullName evidence="1">Peptidoglycan-binding protein</fullName>
    </submittedName>
</protein>
<dbReference type="SUPFAM" id="SSF47090">
    <property type="entry name" value="PGBD-like"/>
    <property type="match status" value="1"/>
</dbReference>
<comment type="caution">
    <text evidence="1">The sequence shown here is derived from an EMBL/GenBank/DDBJ whole genome shotgun (WGS) entry which is preliminary data.</text>
</comment>
<dbReference type="Proteomes" id="UP001595884">
    <property type="component" value="Unassembled WGS sequence"/>
</dbReference>
<dbReference type="EMBL" id="JBHSHE010000082">
    <property type="protein sequence ID" value="MFC4717810.1"/>
    <property type="molecule type" value="Genomic_DNA"/>
</dbReference>
<evidence type="ECO:0000313" key="2">
    <source>
        <dbReference type="Proteomes" id="UP001595884"/>
    </source>
</evidence>
<dbReference type="InterPro" id="IPR036365">
    <property type="entry name" value="PGBD-like_sf"/>
</dbReference>
<proteinExistence type="predicted"/>
<dbReference type="RefSeq" id="WP_382412506.1">
    <property type="nucleotide sequence ID" value="NZ_JBHSHE010000082.1"/>
</dbReference>
<gene>
    <name evidence="1" type="ORF">ACFO7V_16940</name>
</gene>
<keyword evidence="2" id="KW-1185">Reference proteome</keyword>